<protein>
    <submittedName>
        <fullName evidence="1">Uncharacterized protein</fullName>
    </submittedName>
</protein>
<proteinExistence type="predicted"/>
<name>A0ACB9F2J8_CICIN</name>
<evidence type="ECO:0000313" key="1">
    <source>
        <dbReference type="EMBL" id="KAI3765166.1"/>
    </source>
</evidence>
<dbReference type="Proteomes" id="UP001055811">
    <property type="component" value="Linkage Group LG03"/>
</dbReference>
<accession>A0ACB9F2J8</accession>
<gene>
    <name evidence="1" type="ORF">L2E82_15193</name>
</gene>
<organism evidence="1 2">
    <name type="scientific">Cichorium intybus</name>
    <name type="common">Chicory</name>
    <dbReference type="NCBI Taxonomy" id="13427"/>
    <lineage>
        <taxon>Eukaryota</taxon>
        <taxon>Viridiplantae</taxon>
        <taxon>Streptophyta</taxon>
        <taxon>Embryophyta</taxon>
        <taxon>Tracheophyta</taxon>
        <taxon>Spermatophyta</taxon>
        <taxon>Magnoliopsida</taxon>
        <taxon>eudicotyledons</taxon>
        <taxon>Gunneridae</taxon>
        <taxon>Pentapetalae</taxon>
        <taxon>asterids</taxon>
        <taxon>campanulids</taxon>
        <taxon>Asterales</taxon>
        <taxon>Asteraceae</taxon>
        <taxon>Cichorioideae</taxon>
        <taxon>Cichorieae</taxon>
        <taxon>Cichoriinae</taxon>
        <taxon>Cichorium</taxon>
    </lineage>
</organism>
<reference evidence="2" key="1">
    <citation type="journal article" date="2022" name="Mol. Ecol. Resour.">
        <title>The genomes of chicory, endive, great burdock and yacon provide insights into Asteraceae palaeo-polyploidization history and plant inulin production.</title>
        <authorList>
            <person name="Fan W."/>
            <person name="Wang S."/>
            <person name="Wang H."/>
            <person name="Wang A."/>
            <person name="Jiang F."/>
            <person name="Liu H."/>
            <person name="Zhao H."/>
            <person name="Xu D."/>
            <person name="Zhang Y."/>
        </authorList>
    </citation>
    <scope>NUCLEOTIDE SEQUENCE [LARGE SCALE GENOMIC DNA]</scope>
    <source>
        <strain evidence="2">cv. Punajuju</strain>
    </source>
</reference>
<comment type="caution">
    <text evidence="1">The sequence shown here is derived from an EMBL/GenBank/DDBJ whole genome shotgun (WGS) entry which is preliminary data.</text>
</comment>
<reference evidence="1 2" key="2">
    <citation type="journal article" date="2022" name="Mol. Ecol. Resour.">
        <title>The genomes of chicory, endive, great burdock and yacon provide insights into Asteraceae paleo-polyploidization history and plant inulin production.</title>
        <authorList>
            <person name="Fan W."/>
            <person name="Wang S."/>
            <person name="Wang H."/>
            <person name="Wang A."/>
            <person name="Jiang F."/>
            <person name="Liu H."/>
            <person name="Zhao H."/>
            <person name="Xu D."/>
            <person name="Zhang Y."/>
        </authorList>
    </citation>
    <scope>NUCLEOTIDE SEQUENCE [LARGE SCALE GENOMIC DNA]</scope>
    <source>
        <strain evidence="2">cv. Punajuju</strain>
        <tissue evidence="1">Leaves</tissue>
    </source>
</reference>
<dbReference type="EMBL" id="CM042011">
    <property type="protein sequence ID" value="KAI3765166.1"/>
    <property type="molecule type" value="Genomic_DNA"/>
</dbReference>
<keyword evidence="2" id="KW-1185">Reference proteome</keyword>
<sequence>MFLRISSTPVSSSSISLKSTVYLGAIGVGFGGNFAENLMLNENALEDKNHDCFDKKKAQSAIMMEGTSKQEKRKATKERIELEQEYGHRRNNAVKMAKRIKLPEQQISDAEKHEMEKKLKELQYEINVAKSDCQRLKKIEDDAAKKLANARDGLKEITSEEGSG</sequence>
<evidence type="ECO:0000313" key="2">
    <source>
        <dbReference type="Proteomes" id="UP001055811"/>
    </source>
</evidence>